<evidence type="ECO:0000313" key="1">
    <source>
        <dbReference type="EMBL" id="KAG5832806.1"/>
    </source>
</evidence>
<name>A0A9D3LM33_ANGAN</name>
<evidence type="ECO:0000313" key="2">
    <source>
        <dbReference type="Proteomes" id="UP001044222"/>
    </source>
</evidence>
<accession>A0A9D3LM33</accession>
<dbReference type="EMBL" id="JAFIRN010000017">
    <property type="protein sequence ID" value="KAG5832806.1"/>
    <property type="molecule type" value="Genomic_DNA"/>
</dbReference>
<sequence length="67" mass="7390">MKRSDITKDSHNQDAALTGDSRGAICALVIRATISALRKPLRRRRKGVTAWPFFEDVVSAALLRAPL</sequence>
<dbReference type="AlphaFoldDB" id="A0A9D3LM33"/>
<protein>
    <submittedName>
        <fullName evidence="1">Uncharacterized protein</fullName>
    </submittedName>
</protein>
<proteinExistence type="predicted"/>
<reference evidence="1" key="1">
    <citation type="submission" date="2021-01" db="EMBL/GenBank/DDBJ databases">
        <title>A chromosome-scale assembly of European eel, Anguilla anguilla.</title>
        <authorList>
            <person name="Henkel C."/>
            <person name="Jong-Raadsen S.A."/>
            <person name="Dufour S."/>
            <person name="Weltzien F.-A."/>
            <person name="Palstra A.P."/>
            <person name="Pelster B."/>
            <person name="Spaink H.P."/>
            <person name="Van Den Thillart G.E."/>
            <person name="Jansen H."/>
            <person name="Zahm M."/>
            <person name="Klopp C."/>
            <person name="Cedric C."/>
            <person name="Louis A."/>
            <person name="Berthelot C."/>
            <person name="Parey E."/>
            <person name="Roest Crollius H."/>
            <person name="Montfort J."/>
            <person name="Robinson-Rechavi M."/>
            <person name="Bucao C."/>
            <person name="Bouchez O."/>
            <person name="Gislard M."/>
            <person name="Lluch J."/>
            <person name="Milhes M."/>
            <person name="Lampietro C."/>
            <person name="Lopez Roques C."/>
            <person name="Donnadieu C."/>
            <person name="Braasch I."/>
            <person name="Desvignes T."/>
            <person name="Postlethwait J."/>
            <person name="Bobe J."/>
            <person name="Guiguen Y."/>
            <person name="Dirks R."/>
        </authorList>
    </citation>
    <scope>NUCLEOTIDE SEQUENCE</scope>
    <source>
        <strain evidence="1">Tag_6206</strain>
        <tissue evidence="1">Liver</tissue>
    </source>
</reference>
<organism evidence="1 2">
    <name type="scientific">Anguilla anguilla</name>
    <name type="common">European freshwater eel</name>
    <name type="synonym">Muraena anguilla</name>
    <dbReference type="NCBI Taxonomy" id="7936"/>
    <lineage>
        <taxon>Eukaryota</taxon>
        <taxon>Metazoa</taxon>
        <taxon>Chordata</taxon>
        <taxon>Craniata</taxon>
        <taxon>Vertebrata</taxon>
        <taxon>Euteleostomi</taxon>
        <taxon>Actinopterygii</taxon>
        <taxon>Neopterygii</taxon>
        <taxon>Teleostei</taxon>
        <taxon>Anguilliformes</taxon>
        <taxon>Anguillidae</taxon>
        <taxon>Anguilla</taxon>
    </lineage>
</organism>
<comment type="caution">
    <text evidence="1">The sequence shown here is derived from an EMBL/GenBank/DDBJ whole genome shotgun (WGS) entry which is preliminary data.</text>
</comment>
<dbReference type="Proteomes" id="UP001044222">
    <property type="component" value="Chromosome 17"/>
</dbReference>
<keyword evidence="2" id="KW-1185">Reference proteome</keyword>
<gene>
    <name evidence="1" type="ORF">ANANG_G00295050</name>
</gene>